<organism evidence="1 2">
    <name type="scientific">Cystobacter fuscus (strain ATCC 25194 / DSM 2262 / NBRC 100088 / M29)</name>
    <dbReference type="NCBI Taxonomy" id="1242864"/>
    <lineage>
        <taxon>Bacteria</taxon>
        <taxon>Pseudomonadati</taxon>
        <taxon>Myxococcota</taxon>
        <taxon>Myxococcia</taxon>
        <taxon>Myxococcales</taxon>
        <taxon>Cystobacterineae</taxon>
        <taxon>Archangiaceae</taxon>
        <taxon>Cystobacter</taxon>
    </lineage>
</organism>
<keyword evidence="2" id="KW-1185">Reference proteome</keyword>
<evidence type="ECO:0000313" key="1">
    <source>
        <dbReference type="EMBL" id="EPX60358.1"/>
    </source>
</evidence>
<comment type="caution">
    <text evidence="1">The sequence shown here is derived from an EMBL/GenBank/DDBJ whole genome shotgun (WGS) entry which is preliminary data.</text>
</comment>
<dbReference type="Proteomes" id="UP000011682">
    <property type="component" value="Unassembled WGS sequence"/>
</dbReference>
<accession>S9QUM6</accession>
<dbReference type="PROSITE" id="PS51257">
    <property type="entry name" value="PROKAR_LIPOPROTEIN"/>
    <property type="match status" value="1"/>
</dbReference>
<gene>
    <name evidence="1" type="ORF">D187_001845</name>
</gene>
<evidence type="ECO:0008006" key="3">
    <source>
        <dbReference type="Google" id="ProtNLM"/>
    </source>
</evidence>
<evidence type="ECO:0000313" key="2">
    <source>
        <dbReference type="Proteomes" id="UP000011682"/>
    </source>
</evidence>
<protein>
    <recommendedName>
        <fullName evidence="3">Lipoprotein</fullName>
    </recommendedName>
</protein>
<name>S9QUM6_CYSF2</name>
<reference evidence="1" key="1">
    <citation type="submission" date="2013-05" db="EMBL/GenBank/DDBJ databases">
        <title>Genome assembly of Cystobacter fuscus DSM 2262.</title>
        <authorList>
            <person name="Sharma G."/>
            <person name="Khatri I."/>
            <person name="Kaur C."/>
            <person name="Mayilraj S."/>
            <person name="Subramanian S."/>
        </authorList>
    </citation>
    <scope>NUCLEOTIDE SEQUENCE [LARGE SCALE GENOMIC DNA]</scope>
    <source>
        <strain evidence="1">DSM 2262</strain>
    </source>
</reference>
<sequence>MGPMNRAVLFLFLVLAGCNRGEAVQAIIQLDPALKASCVVLEVRTPEGELRTESTPLTRPEDQELRLAVFRKDLPADVHLQARALWGGEKCEDSPFYNGRSEPVAVHFEPGSKDVTLTLSLPNAAEDEDRDGFVASELGGADCDDKESKRQPQAQEVCDASDDLNCNGQRGCEDSACSGKTCSRAPTSLVFSPSELTTIAGQCSAPVIVERRESDGKPSLAGFPTPITLASTFGSGVTFHSDPGCNSSPPSAITAGKSSVTFYVRSTTIGTGPLSASSSALSQQATLAHTLRPGPVTKVALASLNTTSQAGDCVPVSLEWRDAFDNPASGTLSNLSSLSISPTPANTEEAALYQDAGCKQALNLGAQLPAASSLYFRGTRATTFTLAAKLNGTSQPVQEVRTVKPLPASKLTLSPSGGQTLLAGECSAPVNVRITDQYDNLSPLTAGQLLTLSTTPATSFEAFWGAGCEGSKKLTTPFDPQGTTEGPMSFKIKTGGPVELKLSGTALVEAKQTHTIVPVVRRGSCRMDNGDKEENCPISSASNTTVPVTLARSFLVFQATTNNEEPTNSFVRCSLGTSTITCKRNGTTGAATIDWQVVELHQGLSVQHLQNIACTQAPPRLPTTVDLSKNFVLFSSSQDGSVLGYNDFPSVELTNNGNNTNVRAFLFNACAASQLFNFQVVQFTGSDVQRSLTGAMPSNSGTLTVPGLPTTDLTRSIVLSTWQVSTEGQDIYKRMVRGEIDQSNTTQLLFRRGDGTAITTADIPQISWERITFPTGTLVQTHVLAVNDNVTNTSATLATPVDATRTLLLTSSQAGGQGAGETSYGANDILGVATGRLSLSGNQLSVTRDAPNGSTRWTAYAIQFDP</sequence>
<dbReference type="EMBL" id="ANAH02000013">
    <property type="protein sequence ID" value="EPX60358.1"/>
    <property type="molecule type" value="Genomic_DNA"/>
</dbReference>
<dbReference type="AlphaFoldDB" id="S9QUM6"/>
<proteinExistence type="predicted"/>